<accession>A0A557P9Q0</accession>
<sequence length="130" mass="14937">MESLRKSWVKLGRGYFTTPRRGLRLSFLQPTLKGENQMAVYSISYDLNSPGQKHQLISNILTTAGAIKVMETYWLLDTVHQSAVEIREALQTVVDSNDVLFIARINLDDCATWGIKGEPLHWINLLYRNW</sequence>
<reference evidence="1 2" key="1">
    <citation type="submission" date="2019-07" db="EMBL/GenBank/DDBJ databases">
        <title>The draft genome sequence of Vibrio algivorus M1486.</title>
        <authorList>
            <person name="Meng X."/>
        </authorList>
    </citation>
    <scope>NUCLEOTIDE SEQUENCE [LARGE SCALE GENOMIC DNA]</scope>
    <source>
        <strain evidence="1 2">M1486</strain>
    </source>
</reference>
<evidence type="ECO:0000313" key="2">
    <source>
        <dbReference type="Proteomes" id="UP000319828"/>
    </source>
</evidence>
<name>A0A557P9Q0_9VIBR</name>
<gene>
    <name evidence="1" type="ORF">FOF44_07145</name>
</gene>
<organism evidence="1 2">
    <name type="scientific">Vibrio algivorus</name>
    <dbReference type="NCBI Taxonomy" id="1667024"/>
    <lineage>
        <taxon>Bacteria</taxon>
        <taxon>Pseudomonadati</taxon>
        <taxon>Pseudomonadota</taxon>
        <taxon>Gammaproteobacteria</taxon>
        <taxon>Vibrionales</taxon>
        <taxon>Vibrionaceae</taxon>
        <taxon>Vibrio</taxon>
    </lineage>
</organism>
<proteinExistence type="predicted"/>
<comment type="caution">
    <text evidence="1">The sequence shown here is derived from an EMBL/GenBank/DDBJ whole genome shotgun (WGS) entry which is preliminary data.</text>
</comment>
<dbReference type="EMBL" id="VMKJ01000010">
    <property type="protein sequence ID" value="TVO37377.1"/>
    <property type="molecule type" value="Genomic_DNA"/>
</dbReference>
<dbReference type="AlphaFoldDB" id="A0A557P9Q0"/>
<dbReference type="OrthoDB" id="2656750at2"/>
<dbReference type="RefSeq" id="WP_144387888.1">
    <property type="nucleotide sequence ID" value="NZ_CANNCB010000017.1"/>
</dbReference>
<evidence type="ECO:0000313" key="1">
    <source>
        <dbReference type="EMBL" id="TVO37377.1"/>
    </source>
</evidence>
<protein>
    <submittedName>
        <fullName evidence="1">Uncharacterized protein</fullName>
    </submittedName>
</protein>
<dbReference type="Proteomes" id="UP000319828">
    <property type="component" value="Unassembled WGS sequence"/>
</dbReference>